<dbReference type="PANTHER" id="PTHR33470:SF22">
    <property type="entry name" value="POLLEN OLE E 1 ALLERGEN AND EXTENSIN FAMILY PROTEIN"/>
    <property type="match status" value="1"/>
</dbReference>
<evidence type="ECO:0000313" key="4">
    <source>
        <dbReference type="Proteomes" id="UP001151287"/>
    </source>
</evidence>
<name>A0A9Q0C934_9POAL</name>
<dbReference type="Proteomes" id="UP001151287">
    <property type="component" value="Unassembled WGS sequence"/>
</dbReference>
<protein>
    <submittedName>
        <fullName evidence="3">Uncharacterized protein</fullName>
    </submittedName>
</protein>
<proteinExistence type="predicted"/>
<dbReference type="AlphaFoldDB" id="A0A9Q0C934"/>
<evidence type="ECO:0000256" key="2">
    <source>
        <dbReference type="SAM" id="SignalP"/>
    </source>
</evidence>
<dbReference type="Pfam" id="PF01190">
    <property type="entry name" value="Pollen_Ole_e_1"/>
    <property type="match status" value="1"/>
</dbReference>
<dbReference type="PANTHER" id="PTHR33470">
    <property type="entry name" value="OS01G0164075 PROTEIN"/>
    <property type="match status" value="1"/>
</dbReference>
<sequence>MASLNSVTLVLISALLLFVSPIVSTVNTTQALTSGSNNYTSIAIVGVVFCRSCKFRGYVKSMDASPITGAVVRVTCYYTGRKPVSMAITTGRNGYFFLIWPNVVKFSQKKCRAYLSWSPFSFCKMPIYQNGSISAPLKFDSVQNMTYGLRAVYSPGVLLYGPTANNTLCHVP</sequence>
<dbReference type="GO" id="GO:0071944">
    <property type="term" value="C:cell periphery"/>
    <property type="evidence" value="ECO:0007669"/>
    <property type="project" value="TreeGrafter"/>
</dbReference>
<evidence type="ECO:0000256" key="1">
    <source>
        <dbReference type="ARBA" id="ARBA00022729"/>
    </source>
</evidence>
<dbReference type="OrthoDB" id="665669at2759"/>
<comment type="caution">
    <text evidence="3">The sequence shown here is derived from an EMBL/GenBank/DDBJ whole genome shotgun (WGS) entry which is preliminary data.</text>
</comment>
<keyword evidence="4" id="KW-1185">Reference proteome</keyword>
<feature type="chain" id="PRO_5040383975" evidence="2">
    <location>
        <begin position="26"/>
        <end position="172"/>
    </location>
</feature>
<accession>A0A9Q0C934</accession>
<reference evidence="3" key="1">
    <citation type="journal article" date="2022" name="Cell">
        <title>Repeat-based holocentromeres influence genome architecture and karyotype evolution.</title>
        <authorList>
            <person name="Hofstatter P.G."/>
            <person name="Thangavel G."/>
            <person name="Lux T."/>
            <person name="Neumann P."/>
            <person name="Vondrak T."/>
            <person name="Novak P."/>
            <person name="Zhang M."/>
            <person name="Costa L."/>
            <person name="Castellani M."/>
            <person name="Scott A."/>
            <person name="Toegelov H."/>
            <person name="Fuchs J."/>
            <person name="Mata-Sucre Y."/>
            <person name="Dias Y."/>
            <person name="Vanzela A.L.L."/>
            <person name="Huettel B."/>
            <person name="Almeida C.C.S."/>
            <person name="Simkova H."/>
            <person name="Souza G."/>
            <person name="Pedrosa-Harand A."/>
            <person name="Macas J."/>
            <person name="Mayer K.F.X."/>
            <person name="Houben A."/>
            <person name="Marques A."/>
        </authorList>
    </citation>
    <scope>NUCLEOTIDE SEQUENCE</scope>
    <source>
        <strain evidence="3">RhyBre1mFocal</strain>
    </source>
</reference>
<gene>
    <name evidence="3" type="ORF">LUZ63_013678</name>
</gene>
<keyword evidence="1 2" id="KW-0732">Signal</keyword>
<feature type="signal peptide" evidence="2">
    <location>
        <begin position="1"/>
        <end position="25"/>
    </location>
</feature>
<dbReference type="EMBL" id="JAMQYH010000004">
    <property type="protein sequence ID" value="KAJ1689523.1"/>
    <property type="molecule type" value="Genomic_DNA"/>
</dbReference>
<organism evidence="3 4">
    <name type="scientific">Rhynchospora breviuscula</name>
    <dbReference type="NCBI Taxonomy" id="2022672"/>
    <lineage>
        <taxon>Eukaryota</taxon>
        <taxon>Viridiplantae</taxon>
        <taxon>Streptophyta</taxon>
        <taxon>Embryophyta</taxon>
        <taxon>Tracheophyta</taxon>
        <taxon>Spermatophyta</taxon>
        <taxon>Magnoliopsida</taxon>
        <taxon>Liliopsida</taxon>
        <taxon>Poales</taxon>
        <taxon>Cyperaceae</taxon>
        <taxon>Cyperoideae</taxon>
        <taxon>Rhynchosporeae</taxon>
        <taxon>Rhynchospora</taxon>
    </lineage>
</organism>
<evidence type="ECO:0000313" key="3">
    <source>
        <dbReference type="EMBL" id="KAJ1689523.1"/>
    </source>
</evidence>